<dbReference type="AlphaFoldDB" id="A0A1X2HNG3"/>
<keyword evidence="1" id="KW-0175">Coiled coil</keyword>
<dbReference type="GO" id="GO:0005938">
    <property type="term" value="C:cell cortex"/>
    <property type="evidence" value="ECO:0007669"/>
    <property type="project" value="InterPro"/>
</dbReference>
<dbReference type="OMA" id="HYAWIKS"/>
<dbReference type="InParanoid" id="A0A1X2HNG3"/>
<evidence type="ECO:0000313" key="5">
    <source>
        <dbReference type="Proteomes" id="UP000242180"/>
    </source>
</evidence>
<feature type="domain" description="PH" evidence="3">
    <location>
        <begin position="539"/>
        <end position="649"/>
    </location>
</feature>
<evidence type="ECO:0000256" key="2">
    <source>
        <dbReference type="SAM" id="MobiDB-lite"/>
    </source>
</evidence>
<reference evidence="4 5" key="1">
    <citation type="submission" date="2016-07" db="EMBL/GenBank/DDBJ databases">
        <title>Pervasive Adenine N6-methylation of Active Genes in Fungi.</title>
        <authorList>
            <consortium name="DOE Joint Genome Institute"/>
            <person name="Mondo S.J."/>
            <person name="Dannebaum R.O."/>
            <person name="Kuo R.C."/>
            <person name="Labutti K."/>
            <person name="Haridas S."/>
            <person name="Kuo A."/>
            <person name="Salamov A."/>
            <person name="Ahrendt S.R."/>
            <person name="Lipzen A."/>
            <person name="Sullivan W."/>
            <person name="Andreopoulos W.B."/>
            <person name="Clum A."/>
            <person name="Lindquist E."/>
            <person name="Daum C."/>
            <person name="Ramamoorthy G.K."/>
            <person name="Gryganskyi A."/>
            <person name="Culley D."/>
            <person name="Magnuson J.K."/>
            <person name="James T.Y."/>
            <person name="O'Malley M.A."/>
            <person name="Stajich J.E."/>
            <person name="Spatafora J.W."/>
            <person name="Visel A."/>
            <person name="Grigoriev I.V."/>
        </authorList>
    </citation>
    <scope>NUCLEOTIDE SEQUENCE [LARGE SCALE GENOMIC DNA]</scope>
    <source>
        <strain evidence="4 5">NRRL 2496</strain>
    </source>
</reference>
<feature type="region of interest" description="Disordered" evidence="2">
    <location>
        <begin position="208"/>
        <end position="255"/>
    </location>
</feature>
<dbReference type="OrthoDB" id="2149224at2759"/>
<dbReference type="Proteomes" id="UP000242180">
    <property type="component" value="Unassembled WGS sequence"/>
</dbReference>
<dbReference type="InterPro" id="IPR024774">
    <property type="entry name" value="PH_dom-Mcp5-type"/>
</dbReference>
<feature type="region of interest" description="Disordered" evidence="2">
    <location>
        <begin position="689"/>
        <end position="755"/>
    </location>
</feature>
<feature type="region of interest" description="Disordered" evidence="2">
    <location>
        <begin position="330"/>
        <end position="360"/>
    </location>
</feature>
<organism evidence="4 5">
    <name type="scientific">Syncephalastrum racemosum</name>
    <name type="common">Filamentous fungus</name>
    <dbReference type="NCBI Taxonomy" id="13706"/>
    <lineage>
        <taxon>Eukaryota</taxon>
        <taxon>Fungi</taxon>
        <taxon>Fungi incertae sedis</taxon>
        <taxon>Mucoromycota</taxon>
        <taxon>Mucoromycotina</taxon>
        <taxon>Mucoromycetes</taxon>
        <taxon>Mucorales</taxon>
        <taxon>Syncephalastraceae</taxon>
        <taxon>Syncephalastrum</taxon>
    </lineage>
</organism>
<proteinExistence type="predicted"/>
<feature type="compositionally biased region" description="Polar residues" evidence="2">
    <location>
        <begin position="212"/>
        <end position="222"/>
    </location>
</feature>
<evidence type="ECO:0000256" key="1">
    <source>
        <dbReference type="SAM" id="Coils"/>
    </source>
</evidence>
<feature type="coiled-coil region" evidence="1">
    <location>
        <begin position="279"/>
        <end position="313"/>
    </location>
</feature>
<dbReference type="Pfam" id="PF12814">
    <property type="entry name" value="Mcp5_PH"/>
    <property type="match status" value="1"/>
</dbReference>
<sequence>MSHFPTATSLSILTNTMNEEQIAAQGSMSPARTPNAPLRTFTSTSCQALRRTREDEMALASEIGQSLLSEIRKLQAHVQRHESKVAALELENIEKQRQVDSVFKQLRQKNEVEGRATAQKGTVRILTPWPEKLKEQVWNLELVKQEQEQAVEDLVAQLARTKREAANAQDEKIQAVTVMYQAAMDTLRQEHENRVTELRKTIQSLKREKNALQHQKPQQKPSTPFLDIGNGPKELQVQGKNKTDEQQHHSYATQKSACAIPQSIAIIDRTVTRQQPNALWKLELENQTLQASLEHAQQTVRTLQENLDSERLKRDETRTLLREAQEIIEGFSNQSHDPPSCGLGTEELEAEEQDEERHGGVKLRSMISTNRSLGEELLLASSATGMPDEDNNDEKTDDENEEEEHIMKKQDDALHEREWIFEQQTPITNIEPSKENLSPMPTMLMVEPFKSSESHSSFLGASAAYQSNSQQSHGKTAHDADDDETYKLGAETISPVRANAFDFDPAFMGDKQPPFDFDRSALSFNSGTTCNLVPAVTRTMIGDWMYKYTRKAVGSGISQRRHRRFFWIHPYTQTLYWAPQEPGAAGTGGSQTKSAAILSFSIVFSDMEDEPLPPPLVIETPKRSVQIQCLDVMAHRAWLKSLHYIVVGTGKTDEEKQDQQNKLADRIRREEAMSLNSSSFLQLPRMMETGGTADIDDGLTPSVTGAERVGDTPQRPLSQELLKRKSEASFKSSQGYQPSHLPSDFGIRSETNREV</sequence>
<feature type="region of interest" description="Disordered" evidence="2">
    <location>
        <begin position="381"/>
        <end position="404"/>
    </location>
</feature>
<dbReference type="SMART" id="SM00233">
    <property type="entry name" value="PH"/>
    <property type="match status" value="1"/>
</dbReference>
<accession>A0A1X2HNG3</accession>
<dbReference type="PANTHER" id="PTHR28190:SF1">
    <property type="entry name" value="NUCLEAR MIGRATION PROTEIN NUM1"/>
    <property type="match status" value="1"/>
</dbReference>
<dbReference type="GO" id="GO:0005543">
    <property type="term" value="F:phospholipid binding"/>
    <property type="evidence" value="ECO:0007669"/>
    <property type="project" value="InterPro"/>
</dbReference>
<dbReference type="InterPro" id="IPR053005">
    <property type="entry name" value="Nuclear_Pos-Cytoskel_Interact"/>
</dbReference>
<name>A0A1X2HNG3_SYNRA</name>
<feature type="compositionally biased region" description="Acidic residues" evidence="2">
    <location>
        <begin position="387"/>
        <end position="404"/>
    </location>
</feature>
<evidence type="ECO:0000313" key="4">
    <source>
        <dbReference type="EMBL" id="ORZ00920.1"/>
    </source>
</evidence>
<feature type="coiled-coil region" evidence="1">
    <location>
        <begin position="71"/>
        <end position="98"/>
    </location>
</feature>
<dbReference type="GO" id="GO:0032065">
    <property type="term" value="P:maintenance of protein location in cell cortex"/>
    <property type="evidence" value="ECO:0007669"/>
    <property type="project" value="InterPro"/>
</dbReference>
<dbReference type="SUPFAM" id="SSF50729">
    <property type="entry name" value="PH domain-like"/>
    <property type="match status" value="1"/>
</dbReference>
<dbReference type="EMBL" id="MCGN01000002">
    <property type="protein sequence ID" value="ORZ00920.1"/>
    <property type="molecule type" value="Genomic_DNA"/>
</dbReference>
<dbReference type="STRING" id="13706.A0A1X2HNG3"/>
<gene>
    <name evidence="4" type="ORF">BCR43DRAFT_159246</name>
</gene>
<evidence type="ECO:0000259" key="3">
    <source>
        <dbReference type="SMART" id="SM00233"/>
    </source>
</evidence>
<protein>
    <submittedName>
        <fullName evidence="4">Meiotic cell cortex C-terminal pleckstrin homology-domain-containing protein</fullName>
    </submittedName>
</protein>
<dbReference type="InterPro" id="IPR001849">
    <property type="entry name" value="PH_domain"/>
</dbReference>
<dbReference type="GO" id="GO:0000226">
    <property type="term" value="P:microtubule cytoskeleton organization"/>
    <property type="evidence" value="ECO:0007669"/>
    <property type="project" value="TreeGrafter"/>
</dbReference>
<dbReference type="GO" id="GO:0005739">
    <property type="term" value="C:mitochondrion"/>
    <property type="evidence" value="ECO:0007669"/>
    <property type="project" value="TreeGrafter"/>
</dbReference>
<keyword evidence="5" id="KW-1185">Reference proteome</keyword>
<dbReference type="GO" id="GO:0015631">
    <property type="term" value="F:tubulin binding"/>
    <property type="evidence" value="ECO:0007669"/>
    <property type="project" value="TreeGrafter"/>
</dbReference>
<dbReference type="PANTHER" id="PTHR28190">
    <property type="entry name" value="NUCLEAR MIGRATION PROTEIN NUM1"/>
    <property type="match status" value="1"/>
</dbReference>
<comment type="caution">
    <text evidence="4">The sequence shown here is derived from an EMBL/GenBank/DDBJ whole genome shotgun (WGS) entry which is preliminary data.</text>
</comment>